<sequence>MAWQAERIADSRLSIDAPIALLRRLLASFSIILDDTRNTEHVSPRVEKSTDEGRNMGCEFGEGGTSRPPPHVVPRCCPYRASISASAVSVHSACRGQGGMSTDPDLLNTWQPWLEHGVVEIGRFLWYHVVADWLPAQPYTVCESTFGCRRQNVLCFGQRAVAPQ</sequence>
<evidence type="ECO:0000313" key="1">
    <source>
        <dbReference type="EMBL" id="KAF5851533.1"/>
    </source>
</evidence>
<protein>
    <submittedName>
        <fullName evidence="1">Uncharacterized protein</fullName>
    </submittedName>
</protein>
<dbReference type="EMBL" id="WNKQ01000005">
    <property type="protein sequence ID" value="KAF5851533.1"/>
    <property type="molecule type" value="Genomic_DNA"/>
</dbReference>
<proteinExistence type="predicted"/>
<name>A0A8H5ZPK7_COCSA</name>
<evidence type="ECO:0000313" key="2">
    <source>
        <dbReference type="Proteomes" id="UP000624244"/>
    </source>
</evidence>
<comment type="caution">
    <text evidence="1">The sequence shown here is derived from an EMBL/GenBank/DDBJ whole genome shotgun (WGS) entry which is preliminary data.</text>
</comment>
<accession>A0A8H5ZPK7</accession>
<dbReference type="AlphaFoldDB" id="A0A8H5ZPK7"/>
<organism evidence="1 2">
    <name type="scientific">Cochliobolus sativus</name>
    <name type="common">Common root rot and spot blotch fungus</name>
    <name type="synonym">Bipolaris sorokiniana</name>
    <dbReference type="NCBI Taxonomy" id="45130"/>
    <lineage>
        <taxon>Eukaryota</taxon>
        <taxon>Fungi</taxon>
        <taxon>Dikarya</taxon>
        <taxon>Ascomycota</taxon>
        <taxon>Pezizomycotina</taxon>
        <taxon>Dothideomycetes</taxon>
        <taxon>Pleosporomycetidae</taxon>
        <taxon>Pleosporales</taxon>
        <taxon>Pleosporineae</taxon>
        <taxon>Pleosporaceae</taxon>
        <taxon>Bipolaris</taxon>
    </lineage>
</organism>
<reference evidence="1" key="1">
    <citation type="submission" date="2019-11" db="EMBL/GenBank/DDBJ databases">
        <title>Bipolaris sorokiniana Genome sequencing.</title>
        <authorList>
            <person name="Wang H."/>
        </authorList>
    </citation>
    <scope>NUCLEOTIDE SEQUENCE</scope>
</reference>
<dbReference type="Proteomes" id="UP000624244">
    <property type="component" value="Unassembled WGS sequence"/>
</dbReference>
<gene>
    <name evidence="1" type="ORF">GGP41_004313</name>
</gene>